<dbReference type="CDD" id="cd09606">
    <property type="entry name" value="M3B_PepF"/>
    <property type="match status" value="1"/>
</dbReference>
<name>W1Q250_ABIDE</name>
<evidence type="ECO:0000256" key="3">
    <source>
        <dbReference type="ARBA" id="ARBA00022801"/>
    </source>
</evidence>
<comment type="caution">
    <text evidence="8">The sequence shown here is derived from an EMBL/GenBank/DDBJ whole genome shotgun (WGS) entry which is preliminary data.</text>
</comment>
<dbReference type="GO" id="GO:0006508">
    <property type="term" value="P:proteolysis"/>
    <property type="evidence" value="ECO:0007669"/>
    <property type="project" value="UniProtKB-KW"/>
</dbReference>
<dbReference type="AlphaFoldDB" id="W1Q250"/>
<proteinExistence type="inferred from homology"/>
<dbReference type="GO" id="GO:0004222">
    <property type="term" value="F:metalloendopeptidase activity"/>
    <property type="evidence" value="ECO:0007669"/>
    <property type="project" value="InterPro"/>
</dbReference>
<comment type="cofactor">
    <cofactor evidence="6">
        <name>Zn(2+)</name>
        <dbReference type="ChEBI" id="CHEBI:29105"/>
    </cofactor>
    <text evidence="6">Binds 1 zinc ion.</text>
</comment>
<dbReference type="GO" id="GO:0006518">
    <property type="term" value="P:peptide metabolic process"/>
    <property type="evidence" value="ECO:0007669"/>
    <property type="project" value="TreeGrafter"/>
</dbReference>
<dbReference type="Gene3D" id="1.10.1370.30">
    <property type="match status" value="1"/>
</dbReference>
<keyword evidence="4 6" id="KW-0862">Zinc</keyword>
<dbReference type="HOGENOM" id="CLU_030403_1_0_9"/>
<evidence type="ECO:0000259" key="7">
    <source>
        <dbReference type="Pfam" id="PF01432"/>
    </source>
</evidence>
<dbReference type="RefSeq" id="WP_023391963.1">
    <property type="nucleotide sequence ID" value="NZ_KI535340.1"/>
</dbReference>
<dbReference type="Pfam" id="PF01432">
    <property type="entry name" value="Peptidase_M3"/>
    <property type="match status" value="1"/>
</dbReference>
<dbReference type="MEROPS" id="M03.010"/>
<dbReference type="eggNOG" id="COG1164">
    <property type="taxonomic scope" value="Bacteria"/>
</dbReference>
<evidence type="ECO:0000313" key="8">
    <source>
        <dbReference type="EMBL" id="ESK65160.1"/>
    </source>
</evidence>
<feature type="domain" description="Peptidase M3A/M3B catalytic" evidence="7">
    <location>
        <begin position="166"/>
        <end position="541"/>
    </location>
</feature>
<dbReference type="SUPFAM" id="SSF55486">
    <property type="entry name" value="Metalloproteases ('zincins'), catalytic domain"/>
    <property type="match status" value="1"/>
</dbReference>
<dbReference type="EMBL" id="ACIN03000013">
    <property type="protein sequence ID" value="ESK65160.1"/>
    <property type="molecule type" value="Genomic_DNA"/>
</dbReference>
<dbReference type="OrthoDB" id="9769691at2"/>
<evidence type="ECO:0000313" key="9">
    <source>
        <dbReference type="Proteomes" id="UP000019050"/>
    </source>
</evidence>
<comment type="similarity">
    <text evidence="6">Belongs to the peptidase M3 family.</text>
</comment>
<dbReference type="GO" id="GO:0046872">
    <property type="term" value="F:metal ion binding"/>
    <property type="evidence" value="ECO:0007669"/>
    <property type="project" value="UniProtKB-UniRule"/>
</dbReference>
<evidence type="ECO:0000256" key="4">
    <source>
        <dbReference type="ARBA" id="ARBA00022833"/>
    </source>
</evidence>
<evidence type="ECO:0000256" key="2">
    <source>
        <dbReference type="ARBA" id="ARBA00022723"/>
    </source>
</evidence>
<keyword evidence="3 6" id="KW-0378">Hydrolase</keyword>
<dbReference type="PANTHER" id="PTHR11804">
    <property type="entry name" value="PROTEASE M3 THIMET OLIGOPEPTIDASE-RELATED"/>
    <property type="match status" value="1"/>
</dbReference>
<dbReference type="NCBIfam" id="TIGR02289">
    <property type="entry name" value="M3_not_pepF"/>
    <property type="match status" value="1"/>
</dbReference>
<evidence type="ECO:0000256" key="6">
    <source>
        <dbReference type="RuleBase" id="RU003435"/>
    </source>
</evidence>
<dbReference type="InterPro" id="IPR011976">
    <property type="entry name" value="Pept_M3B_oligopep-rel"/>
</dbReference>
<keyword evidence="1 6" id="KW-0645">Protease</keyword>
<dbReference type="InterPro" id="IPR045090">
    <property type="entry name" value="Pept_M3A_M3B"/>
</dbReference>
<protein>
    <recommendedName>
        <fullName evidence="7">Peptidase M3A/M3B catalytic domain-containing protein</fullName>
    </recommendedName>
</protein>
<evidence type="ECO:0000256" key="5">
    <source>
        <dbReference type="ARBA" id="ARBA00023049"/>
    </source>
</evidence>
<keyword evidence="5 6" id="KW-0482">Metalloprotease</keyword>
<accession>W1Q250</accession>
<dbReference type="STRING" id="592010.GCWU000182_001321"/>
<organism evidence="8 9">
    <name type="scientific">Abiotrophia defectiva ATCC 49176</name>
    <dbReference type="NCBI Taxonomy" id="592010"/>
    <lineage>
        <taxon>Bacteria</taxon>
        <taxon>Bacillati</taxon>
        <taxon>Bacillota</taxon>
        <taxon>Bacilli</taxon>
        <taxon>Lactobacillales</taxon>
        <taxon>Aerococcaceae</taxon>
        <taxon>Abiotrophia</taxon>
    </lineage>
</organism>
<dbReference type="GeneID" id="84817827"/>
<gene>
    <name evidence="8" type="ORF">GCWU000182_001321</name>
</gene>
<keyword evidence="2 6" id="KW-0479">Metal-binding</keyword>
<evidence type="ECO:0000256" key="1">
    <source>
        <dbReference type="ARBA" id="ARBA00022670"/>
    </source>
</evidence>
<keyword evidence="9" id="KW-1185">Reference proteome</keyword>
<reference evidence="8" key="1">
    <citation type="submission" date="2013-06" db="EMBL/GenBank/DDBJ databases">
        <authorList>
            <person name="Weinstock G."/>
            <person name="Sodergren E."/>
            <person name="Clifton S."/>
            <person name="Fulton L."/>
            <person name="Fulton B."/>
            <person name="Courtney L."/>
            <person name="Fronick C."/>
            <person name="Harrison M."/>
            <person name="Strong C."/>
            <person name="Farmer C."/>
            <person name="Delahaunty K."/>
            <person name="Markovic C."/>
            <person name="Hall O."/>
            <person name="Minx P."/>
            <person name="Tomlinson C."/>
            <person name="Mitreva M."/>
            <person name="Nelson J."/>
            <person name="Hou S."/>
            <person name="Wollam A."/>
            <person name="Pepin K.H."/>
            <person name="Johnson M."/>
            <person name="Bhonagiri V."/>
            <person name="Nash W.E."/>
            <person name="Warren W."/>
            <person name="Chinwalla A."/>
            <person name="Mardis E.R."/>
            <person name="Wilson R.K."/>
        </authorList>
    </citation>
    <scope>NUCLEOTIDE SEQUENCE [LARGE SCALE GENOMIC DNA]</scope>
    <source>
        <strain evidence="8">ATCC 49176</strain>
    </source>
</reference>
<sequence>MKFSELEYQRPDLDLLKEDFFNQISLIEKAEEAEVALKATKHIQEIQNTLGTLSTLVSIRNSINTKDSFYEEETAFWDEHFPIIGEWDTAYYRAVLGSKWRSELENYLPETFFPMAENSLKVFSPEIIPLLQQENKLSTEYSKLQASAEIEFQGQTYNLPGMAKFAQDPDREVRRQASELVSAFYNEHEAEFDSIYDQLVKVRDQIAKTLGFKDFVEVGYLRMNRLDYNRQQVEVYRQEILEHVVPVVNKLYQRQADRLGLESLKPYDLEYKFKTGNAMPQGTPEEILAAGVKMYHELSPETGEFIDFMVDRELLDLVTKPGKASGGYCTYLPDYEAPFIFSNFNGTAADVDVLTHEAGHAFQVFQSRWIQTPECVWPTFESCEIHSMSMEFLAWPWMELFFGSQTLKYKFTHLSGGLIFLPYGVLVDHFQHEVYEHPEMTPAERRATWRRLERQYVPWKQYEADSFLDRGGFWFRQGHIFASPFYYIDYTLAQVCAFQFWKRSQIDDDPSVWTDYLNICRTGGTKSFLKIVAEANLKSPFEPGSLVETVQAIEQYLDDIPESAFQA</sequence>
<dbReference type="PANTHER" id="PTHR11804:SF28">
    <property type="entry name" value="OLIGOENDOPEPTIDASE F"/>
    <property type="match status" value="1"/>
</dbReference>
<dbReference type="InterPro" id="IPR001567">
    <property type="entry name" value="Pept_M3A_M3B_dom"/>
</dbReference>
<dbReference type="Proteomes" id="UP000019050">
    <property type="component" value="Unassembled WGS sequence"/>
</dbReference>